<evidence type="ECO:0000313" key="2">
    <source>
        <dbReference type="Proteomes" id="UP001392437"/>
    </source>
</evidence>
<protein>
    <submittedName>
        <fullName evidence="1">Uncharacterized protein</fullName>
    </submittedName>
</protein>
<dbReference type="AlphaFoldDB" id="A0AAW0R9N2"/>
<dbReference type="Gene3D" id="3.40.50.1000">
    <property type="entry name" value="HAD superfamily/HAD-like"/>
    <property type="match status" value="1"/>
</dbReference>
<comment type="caution">
    <text evidence="1">The sequence shown here is derived from an EMBL/GenBank/DDBJ whole genome shotgun (WGS) entry which is preliminary data.</text>
</comment>
<proteinExistence type="predicted"/>
<dbReference type="Proteomes" id="UP001392437">
    <property type="component" value="Unassembled WGS sequence"/>
</dbReference>
<keyword evidence="2" id="KW-1185">Reference proteome</keyword>
<gene>
    <name evidence="1" type="ORF">PG999_002888</name>
</gene>
<dbReference type="EMBL" id="JAQQWP010000002">
    <property type="protein sequence ID" value="KAK8130508.1"/>
    <property type="molecule type" value="Genomic_DNA"/>
</dbReference>
<name>A0AAW0R9N2_9PEZI</name>
<evidence type="ECO:0000313" key="1">
    <source>
        <dbReference type="EMBL" id="KAK8130508.1"/>
    </source>
</evidence>
<reference evidence="1 2" key="1">
    <citation type="submission" date="2023-01" db="EMBL/GenBank/DDBJ databases">
        <title>Analysis of 21 Apiospora genomes using comparative genomics revels a genus with tremendous synthesis potential of carbohydrate active enzymes and secondary metabolites.</title>
        <authorList>
            <person name="Sorensen T."/>
        </authorList>
    </citation>
    <scope>NUCLEOTIDE SEQUENCE [LARGE SCALE GENOMIC DNA]</scope>
    <source>
        <strain evidence="1 2">CBS 117206</strain>
    </source>
</reference>
<sequence>MVLRDLDGNKVCGDDIVVIVVKFSHLSEDGERAVFDRERPYEVNKSVPYLYSPKTWYAGNYAAILTYFDEWKKPVVVGGDSPGSDTYMLFHGVDVAKGYVHLWINRSEPKYQELQTMIGEAAKGQEKNGLKVTVDKNWVVVRPEEIL</sequence>
<accession>A0AAW0R9N2</accession>
<dbReference type="InterPro" id="IPR023214">
    <property type="entry name" value="HAD_sf"/>
</dbReference>
<organism evidence="1 2">
    <name type="scientific">Apiospora kogelbergensis</name>
    <dbReference type="NCBI Taxonomy" id="1337665"/>
    <lineage>
        <taxon>Eukaryota</taxon>
        <taxon>Fungi</taxon>
        <taxon>Dikarya</taxon>
        <taxon>Ascomycota</taxon>
        <taxon>Pezizomycotina</taxon>
        <taxon>Sordariomycetes</taxon>
        <taxon>Xylariomycetidae</taxon>
        <taxon>Amphisphaeriales</taxon>
        <taxon>Apiosporaceae</taxon>
        <taxon>Apiospora</taxon>
    </lineage>
</organism>